<organism evidence="3 4">
    <name type="scientific">Sungkyunkwania multivorans</name>
    <dbReference type="NCBI Taxonomy" id="1173618"/>
    <lineage>
        <taxon>Bacteria</taxon>
        <taxon>Pseudomonadati</taxon>
        <taxon>Bacteroidota</taxon>
        <taxon>Flavobacteriia</taxon>
        <taxon>Flavobacteriales</taxon>
        <taxon>Flavobacteriaceae</taxon>
        <taxon>Sungkyunkwania</taxon>
    </lineage>
</organism>
<evidence type="ECO:0000313" key="3">
    <source>
        <dbReference type="EMBL" id="MFD0860627.1"/>
    </source>
</evidence>
<dbReference type="InterPro" id="IPR006660">
    <property type="entry name" value="Arsenate_reductase-like"/>
</dbReference>
<dbReference type="PROSITE" id="PS51353">
    <property type="entry name" value="ARSC"/>
    <property type="match status" value="1"/>
</dbReference>
<proteinExistence type="inferred from homology"/>
<accession>A0ABW3CUW9</accession>
<evidence type="ECO:0000256" key="2">
    <source>
        <dbReference type="PROSITE-ProRule" id="PRU01282"/>
    </source>
</evidence>
<comment type="caution">
    <text evidence="3">The sequence shown here is derived from an EMBL/GenBank/DDBJ whole genome shotgun (WGS) entry which is preliminary data.</text>
</comment>
<dbReference type="RefSeq" id="WP_386402212.1">
    <property type="nucleotide sequence ID" value="NZ_JBHTJH010000001.1"/>
</dbReference>
<evidence type="ECO:0000256" key="1">
    <source>
        <dbReference type="ARBA" id="ARBA00007198"/>
    </source>
</evidence>
<gene>
    <name evidence="3" type="ORF">ACFQ1M_00280</name>
</gene>
<dbReference type="Gene3D" id="3.40.30.10">
    <property type="entry name" value="Glutaredoxin"/>
    <property type="match status" value="1"/>
</dbReference>
<dbReference type="Proteomes" id="UP001596978">
    <property type="component" value="Unassembled WGS sequence"/>
</dbReference>
<keyword evidence="4" id="KW-1185">Reference proteome</keyword>
<dbReference type="EMBL" id="JBHTJH010000001">
    <property type="protein sequence ID" value="MFD0860627.1"/>
    <property type="molecule type" value="Genomic_DNA"/>
</dbReference>
<name>A0ABW3CUW9_9FLAO</name>
<protein>
    <submittedName>
        <fullName evidence="3">Arsenate reductase family protein</fullName>
    </submittedName>
</protein>
<sequence>MTIINKKNKEVKLFYNSTLSTGKQAAAFAESLDRSLLLIDISKTPVSDTQWVEIADELDIKVEDLINKEHPSYAQNYSSDLKMETEGWIKILREHPEVVSESILLFEGTFYQLSSPNELMNFFKSDSAGIEPY</sequence>
<comment type="similarity">
    <text evidence="1 2">Belongs to the ArsC family.</text>
</comment>
<dbReference type="SUPFAM" id="SSF52833">
    <property type="entry name" value="Thioredoxin-like"/>
    <property type="match status" value="1"/>
</dbReference>
<reference evidence="4" key="1">
    <citation type="journal article" date="2019" name="Int. J. Syst. Evol. Microbiol.">
        <title>The Global Catalogue of Microorganisms (GCM) 10K type strain sequencing project: providing services to taxonomists for standard genome sequencing and annotation.</title>
        <authorList>
            <consortium name="The Broad Institute Genomics Platform"/>
            <consortium name="The Broad Institute Genome Sequencing Center for Infectious Disease"/>
            <person name="Wu L."/>
            <person name="Ma J."/>
        </authorList>
    </citation>
    <scope>NUCLEOTIDE SEQUENCE [LARGE SCALE GENOMIC DNA]</scope>
    <source>
        <strain evidence="4">CCUG 62952</strain>
    </source>
</reference>
<dbReference type="InterPro" id="IPR036249">
    <property type="entry name" value="Thioredoxin-like_sf"/>
</dbReference>
<evidence type="ECO:0000313" key="4">
    <source>
        <dbReference type="Proteomes" id="UP001596978"/>
    </source>
</evidence>